<organism evidence="2 3">
    <name type="scientific">Granulosicoccus antarcticus IMCC3135</name>
    <dbReference type="NCBI Taxonomy" id="1192854"/>
    <lineage>
        <taxon>Bacteria</taxon>
        <taxon>Pseudomonadati</taxon>
        <taxon>Pseudomonadota</taxon>
        <taxon>Gammaproteobacteria</taxon>
        <taxon>Chromatiales</taxon>
        <taxon>Granulosicoccaceae</taxon>
        <taxon>Granulosicoccus</taxon>
    </lineage>
</organism>
<dbReference type="EMBL" id="CP018632">
    <property type="protein sequence ID" value="ASJ70770.1"/>
    <property type="molecule type" value="Genomic_DNA"/>
</dbReference>
<dbReference type="KEGG" id="gai:IMCC3135_03285"/>
<dbReference type="Pfam" id="PF00561">
    <property type="entry name" value="Abhydrolase_1"/>
    <property type="match status" value="1"/>
</dbReference>
<dbReference type="Gene3D" id="3.40.50.1820">
    <property type="entry name" value="alpha/beta hydrolase"/>
    <property type="match status" value="1"/>
</dbReference>
<dbReference type="InterPro" id="IPR029058">
    <property type="entry name" value="AB_hydrolase_fold"/>
</dbReference>
<sequence length="223" mass="24376">MSAVTSEYVELDDDIGIRVIHSKPQQGKHTFVFLNSIETTADTWEDRIAPALRKQQYGTLSFDYRCQGKTECGPDAVLESEEMVSDIVRVLEAQQPHRPVMCGLSIGGLFGARAIGKGAQAEAIVLINTLRGENTHSAGDKTLEASWDFPWESLAVPTLVFTGSHDPLSGTQKAVEDILKRIPDMNLLEYPGDGNSLHSEFPDEFVADLISYAKLLGLIGATK</sequence>
<dbReference type="SUPFAM" id="SSF53474">
    <property type="entry name" value="alpha/beta-Hydrolases"/>
    <property type="match status" value="1"/>
</dbReference>
<dbReference type="OrthoDB" id="9779853at2"/>
<dbReference type="Proteomes" id="UP000250079">
    <property type="component" value="Chromosome"/>
</dbReference>
<dbReference type="RefSeq" id="WP_088916280.1">
    <property type="nucleotide sequence ID" value="NZ_CP018632.1"/>
</dbReference>
<dbReference type="AlphaFoldDB" id="A0A2Z2NPS1"/>
<evidence type="ECO:0000259" key="1">
    <source>
        <dbReference type="Pfam" id="PF00561"/>
    </source>
</evidence>
<feature type="domain" description="AB hydrolase-1" evidence="1">
    <location>
        <begin position="31"/>
        <end position="151"/>
    </location>
</feature>
<reference evidence="2 3" key="1">
    <citation type="submission" date="2016-12" db="EMBL/GenBank/DDBJ databases">
        <authorList>
            <person name="Song W.-J."/>
            <person name="Kurnit D.M."/>
        </authorList>
    </citation>
    <scope>NUCLEOTIDE SEQUENCE [LARGE SCALE GENOMIC DNA]</scope>
    <source>
        <strain evidence="2 3">IMCC3135</strain>
    </source>
</reference>
<keyword evidence="3" id="KW-1185">Reference proteome</keyword>
<protein>
    <recommendedName>
        <fullName evidence="1">AB hydrolase-1 domain-containing protein</fullName>
    </recommendedName>
</protein>
<proteinExistence type="predicted"/>
<dbReference type="InterPro" id="IPR000073">
    <property type="entry name" value="AB_hydrolase_1"/>
</dbReference>
<evidence type="ECO:0000313" key="2">
    <source>
        <dbReference type="EMBL" id="ASJ70770.1"/>
    </source>
</evidence>
<accession>A0A2Z2NPS1</accession>
<name>A0A2Z2NPS1_9GAMM</name>
<gene>
    <name evidence="2" type="ORF">IMCC3135_03285</name>
</gene>
<evidence type="ECO:0000313" key="3">
    <source>
        <dbReference type="Proteomes" id="UP000250079"/>
    </source>
</evidence>